<dbReference type="RefSeq" id="WP_144334958.1">
    <property type="nucleotide sequence ID" value="NZ_VJWA01000002.1"/>
</dbReference>
<dbReference type="PANTHER" id="PTHR43476">
    <property type="entry name" value="3-(3-HYDROXY-PHENYL)PROPIONATE/3-HYDROXYCINNAMIC ACID HYDROXYLASE"/>
    <property type="match status" value="1"/>
</dbReference>
<dbReference type="Pfam" id="PF01494">
    <property type="entry name" value="FAD_binding_3"/>
    <property type="match status" value="1"/>
</dbReference>
<name>A0A552U998_9SPHN</name>
<proteinExistence type="predicted"/>
<accession>A0A552U998</accession>
<dbReference type="AlphaFoldDB" id="A0A552U998"/>
<dbReference type="EMBL" id="VJWA01000002">
    <property type="protein sequence ID" value="TRW14788.1"/>
    <property type="molecule type" value="Genomic_DNA"/>
</dbReference>
<dbReference type="GO" id="GO:0019622">
    <property type="term" value="P:3-(3-hydroxy)phenylpropionate catabolic process"/>
    <property type="evidence" value="ECO:0007669"/>
    <property type="project" value="TreeGrafter"/>
</dbReference>
<evidence type="ECO:0000313" key="3">
    <source>
        <dbReference type="EMBL" id="TRW14788.1"/>
    </source>
</evidence>
<evidence type="ECO:0000259" key="2">
    <source>
        <dbReference type="Pfam" id="PF01494"/>
    </source>
</evidence>
<feature type="domain" description="FAD-binding" evidence="2">
    <location>
        <begin position="7"/>
        <end position="345"/>
    </location>
</feature>
<keyword evidence="4" id="KW-1185">Reference proteome</keyword>
<sequence>MTEARRDYDVLIAGGGPTGITLALLLGQAGVSVLVVEKEAAIYPLPRAAHIDHETMRVFQQVGVADRLMATCRHTDRYDFLNAKGKVLMRFDGASAIGRGGWPAANMIHQPSVEAALRDRLSNFPNVELRCATALIGYRPMADAVEADLSSAIGPGTIRARFLVGADGARSPVREAAGIEFDNLGFEEPWLVVDAIVTDPSRLPTANLQICDPERPTTCVLMGEGRHRWEFMIKPGEDPAEVSSDASVARMLAPWNVEGAVTIERKAVYTFRARVARRWRSGNVLLAGDAAHQTPPFAGQGLCSGIRDAANLSWKLAAVIAGSASQALLDSYQPEREPNARATIAMAIMMGRTVCATSRWSAFVRDTKFRLARALRLTPSGPPAYPPISTGTILAATHGAGSYFPQPCATADPALKLDDVLGPGPWLIAREAAPAADRLVATGLDAAGVAPFRAAITAWLDSHAADAVLVRPDRYVFGTGRPGDLAAAWQGIIGQA</sequence>
<dbReference type="OrthoDB" id="9791689at2"/>
<dbReference type="Gene3D" id="3.30.70.2450">
    <property type="match status" value="1"/>
</dbReference>
<organism evidence="3 4">
    <name type="scientific">Glacieibacterium frigidum</name>
    <dbReference type="NCBI Taxonomy" id="2593303"/>
    <lineage>
        <taxon>Bacteria</taxon>
        <taxon>Pseudomonadati</taxon>
        <taxon>Pseudomonadota</taxon>
        <taxon>Alphaproteobacteria</taxon>
        <taxon>Sphingomonadales</taxon>
        <taxon>Sphingosinicellaceae</taxon>
        <taxon>Glacieibacterium</taxon>
    </lineage>
</organism>
<dbReference type="InterPro" id="IPR036188">
    <property type="entry name" value="FAD/NAD-bd_sf"/>
</dbReference>
<dbReference type="NCBIfam" id="NF004829">
    <property type="entry name" value="PRK06183.1-3"/>
    <property type="match status" value="1"/>
</dbReference>
<gene>
    <name evidence="3" type="ORF">FMM06_13995</name>
</gene>
<dbReference type="Gene3D" id="3.50.50.60">
    <property type="entry name" value="FAD/NAD(P)-binding domain"/>
    <property type="match status" value="1"/>
</dbReference>
<evidence type="ECO:0000313" key="4">
    <source>
        <dbReference type="Proteomes" id="UP000317894"/>
    </source>
</evidence>
<dbReference type="InterPro" id="IPR050631">
    <property type="entry name" value="PheA/TfdB_FAD_monoxygenase"/>
</dbReference>
<reference evidence="3 4" key="1">
    <citation type="submission" date="2019-07" db="EMBL/GenBank/DDBJ databases">
        <title>Novel species isolated from glacier.</title>
        <authorList>
            <person name="Liu Q."/>
            <person name="Xin Y.-H."/>
        </authorList>
    </citation>
    <scope>NUCLEOTIDE SEQUENCE [LARGE SCALE GENOMIC DNA]</scope>
    <source>
        <strain evidence="3 4">LB1R16</strain>
    </source>
</reference>
<dbReference type="PRINTS" id="PR00420">
    <property type="entry name" value="RNGMNOXGNASE"/>
</dbReference>
<dbReference type="InterPro" id="IPR002938">
    <property type="entry name" value="FAD-bd"/>
</dbReference>
<keyword evidence="1" id="KW-0560">Oxidoreductase</keyword>
<dbReference type="GO" id="GO:0008688">
    <property type="term" value="F:3-(3-hydroxyphenyl)propionate hydroxylase activity"/>
    <property type="evidence" value="ECO:0007669"/>
    <property type="project" value="TreeGrafter"/>
</dbReference>
<dbReference type="SUPFAM" id="SSF51905">
    <property type="entry name" value="FAD/NAD(P)-binding domain"/>
    <property type="match status" value="1"/>
</dbReference>
<dbReference type="PANTHER" id="PTHR43476:SF3">
    <property type="entry name" value="FAD-BINDING MONOOXYGENASE"/>
    <property type="match status" value="1"/>
</dbReference>
<dbReference type="GO" id="GO:0071949">
    <property type="term" value="F:FAD binding"/>
    <property type="evidence" value="ECO:0007669"/>
    <property type="project" value="InterPro"/>
</dbReference>
<dbReference type="Proteomes" id="UP000317894">
    <property type="component" value="Unassembled WGS sequence"/>
</dbReference>
<evidence type="ECO:0000256" key="1">
    <source>
        <dbReference type="ARBA" id="ARBA00023002"/>
    </source>
</evidence>
<protein>
    <submittedName>
        <fullName evidence="3">Bifunctional 3-(3-hydroxy-phenyl)propionate/3-hydroxycinnamic acid hydroxylase</fullName>
    </submittedName>
</protein>
<comment type="caution">
    <text evidence="3">The sequence shown here is derived from an EMBL/GenBank/DDBJ whole genome shotgun (WGS) entry which is preliminary data.</text>
</comment>